<organism evidence="1 2">
    <name type="scientific">Anabarilius grahami</name>
    <name type="common">Kanglang fish</name>
    <name type="synonym">Barilius grahami</name>
    <dbReference type="NCBI Taxonomy" id="495550"/>
    <lineage>
        <taxon>Eukaryota</taxon>
        <taxon>Metazoa</taxon>
        <taxon>Chordata</taxon>
        <taxon>Craniata</taxon>
        <taxon>Vertebrata</taxon>
        <taxon>Euteleostomi</taxon>
        <taxon>Actinopterygii</taxon>
        <taxon>Neopterygii</taxon>
        <taxon>Teleostei</taxon>
        <taxon>Ostariophysi</taxon>
        <taxon>Cypriniformes</taxon>
        <taxon>Xenocyprididae</taxon>
        <taxon>Xenocypridinae</taxon>
        <taxon>Xenocypridinae incertae sedis</taxon>
        <taxon>Anabarilius</taxon>
    </lineage>
</organism>
<gene>
    <name evidence="1" type="ORF">DPX16_8908</name>
</gene>
<reference evidence="1 2" key="1">
    <citation type="submission" date="2018-10" db="EMBL/GenBank/DDBJ databases">
        <title>Genome assembly for a Yunnan-Guizhou Plateau 3E fish, Anabarilius grahami (Regan), and its evolutionary and genetic applications.</title>
        <authorList>
            <person name="Jiang W."/>
        </authorList>
    </citation>
    <scope>NUCLEOTIDE SEQUENCE [LARGE SCALE GENOMIC DNA]</scope>
    <source>
        <strain evidence="1">AG-KIZ</strain>
        <tissue evidence="1">Muscle</tissue>
    </source>
</reference>
<protein>
    <submittedName>
        <fullName evidence="1">Protein RD3</fullName>
    </submittedName>
</protein>
<name>A0A3N0ZA19_ANAGA</name>
<dbReference type="PANTHER" id="PTHR28489">
    <property type="entry name" value="RENTINAL DEGENERATION 3-LIKE"/>
    <property type="match status" value="1"/>
</dbReference>
<dbReference type="OrthoDB" id="10072259at2759"/>
<dbReference type="PANTHER" id="PTHR28489:SF1">
    <property type="entry name" value="PROTEIN RD3"/>
    <property type="match status" value="1"/>
</dbReference>
<accession>A0A3N0ZA19</accession>
<dbReference type="Pfam" id="PF14473">
    <property type="entry name" value="RD3"/>
    <property type="match status" value="1"/>
</dbReference>
<evidence type="ECO:0000313" key="2">
    <source>
        <dbReference type="Proteomes" id="UP000281406"/>
    </source>
</evidence>
<evidence type="ECO:0000313" key="1">
    <source>
        <dbReference type="EMBL" id="ROL55277.1"/>
    </source>
</evidence>
<dbReference type="Proteomes" id="UP000281406">
    <property type="component" value="Unassembled WGS sequence"/>
</dbReference>
<sequence length="217" mass="25257">MSWFSWNEPYYRSPRREPSEVVMETLMLELSWQMKEAERLQRERDNEYRRLKSGVDYSWLMSAPRSSYDISQGERLGLEDLCSKVPPSYCGPIIQRFRQVLMENEPEVLEVSGLFRSVLVETLERVHEEQEAQRLTHQWNNRRSISLSLMSFKSRVRINPFSSTLGLKSDSYGSEEDGINVKTVSGDVEKGLGQTAEKAQRVWSMPEFRHKGINGKA</sequence>
<proteinExistence type="predicted"/>
<dbReference type="AlphaFoldDB" id="A0A3N0ZA19"/>
<dbReference type="InterPro" id="IPR028092">
    <property type="entry name" value="RD3"/>
</dbReference>
<dbReference type="EMBL" id="RJVU01001236">
    <property type="protein sequence ID" value="ROL55277.1"/>
    <property type="molecule type" value="Genomic_DNA"/>
</dbReference>
<keyword evidence="2" id="KW-1185">Reference proteome</keyword>
<comment type="caution">
    <text evidence="1">The sequence shown here is derived from an EMBL/GenBank/DDBJ whole genome shotgun (WGS) entry which is preliminary data.</text>
</comment>